<dbReference type="RefSeq" id="WP_422919157.1">
    <property type="nucleotide sequence ID" value="NZ_JAMZEJ010000003.1"/>
</dbReference>
<proteinExistence type="predicted"/>
<dbReference type="EMBL" id="JAMZEJ010000003">
    <property type="protein sequence ID" value="MCQ8240436.1"/>
    <property type="molecule type" value="Genomic_DNA"/>
</dbReference>
<organism evidence="1 2">
    <name type="scientific">Rhizosaccharibacter radicis</name>
    <dbReference type="NCBI Taxonomy" id="2782605"/>
    <lineage>
        <taxon>Bacteria</taxon>
        <taxon>Pseudomonadati</taxon>
        <taxon>Pseudomonadota</taxon>
        <taxon>Alphaproteobacteria</taxon>
        <taxon>Acetobacterales</taxon>
        <taxon>Acetobacteraceae</taxon>
        <taxon>Rhizosaccharibacter</taxon>
    </lineage>
</organism>
<keyword evidence="2" id="KW-1185">Reference proteome</keyword>
<evidence type="ECO:0000313" key="2">
    <source>
        <dbReference type="Proteomes" id="UP001524547"/>
    </source>
</evidence>
<dbReference type="Proteomes" id="UP001524547">
    <property type="component" value="Unassembled WGS sequence"/>
</dbReference>
<sequence>MFRRPERSLHPFIGTDTTPVGEAFADRRCSRRLLLSGVALAAAGLAGRRALARPLAPETIDPVHLTAATMDAGGGMLRNPALLVAGPPDTPAGRWARLLAPRLDAALPGSPTISLSATGGRDGVTGANAFEALTVPDGSTALLVPGSAALAWLAGDPRVHFDAGRWVPALASLGSGVLMVRSSEAPILRPGLRIAASTPTGPELPALLGSWLLGAPPAPVFGLSEPSDAETALRDGRADAVFLSGHDVPGRAERLTGDGFLCAFSLGAADGARDPALPNVPSMSELLRRRNAGMDRSLVDAWNAVAAAARLDVALVLPLLAPAALVAQWREACRAALITPSLVDAAQNAQIAPVPAPGCVGVLDEVKADQGVQLALRRWIAARAEWHL</sequence>
<accession>A0ABT1VVS1</accession>
<evidence type="ECO:0000313" key="1">
    <source>
        <dbReference type="EMBL" id="MCQ8240436.1"/>
    </source>
</evidence>
<evidence type="ECO:0008006" key="3">
    <source>
        <dbReference type="Google" id="ProtNLM"/>
    </source>
</evidence>
<name>A0ABT1VVS1_9PROT</name>
<reference evidence="1 2" key="1">
    <citation type="submission" date="2022-06" db="EMBL/GenBank/DDBJ databases">
        <title>Rhizosaccharibacter gen. nov. sp. nov. KSS12, endophytic bacteria isolated from sugarcane.</title>
        <authorList>
            <person name="Pitiwittayakul N."/>
        </authorList>
    </citation>
    <scope>NUCLEOTIDE SEQUENCE [LARGE SCALE GENOMIC DNA]</scope>
    <source>
        <strain evidence="1 2">KSS12</strain>
    </source>
</reference>
<gene>
    <name evidence="1" type="ORF">NFI88_06205</name>
</gene>
<comment type="caution">
    <text evidence="1">The sequence shown here is derived from an EMBL/GenBank/DDBJ whole genome shotgun (WGS) entry which is preliminary data.</text>
</comment>
<protein>
    <recommendedName>
        <fullName evidence="3">Twin-arginine translocation pathway signal protein</fullName>
    </recommendedName>
</protein>